<reference evidence="2" key="2">
    <citation type="submission" date="2025-09" db="UniProtKB">
        <authorList>
            <consortium name="Ensembl"/>
        </authorList>
    </citation>
    <scope>IDENTIFICATION</scope>
</reference>
<dbReference type="PANTHER" id="PTHR15871:SF2">
    <property type="entry name" value="PLECKSTRIN HOMOLOGY DOMAIN-CONTAINING FAMILY O MEMBER 2"/>
    <property type="match status" value="1"/>
</dbReference>
<dbReference type="InterPro" id="IPR043448">
    <property type="entry name" value="PKHO1/2"/>
</dbReference>
<sequence>SCQFHGSFNIGWRSNAIGISIDPLDRLWNSGSPGKAGWLKKCSRKFLGVYKDRYVQLEQAEIAIYENEDLQKCVERLPLENYEKCHELKSTFKKKNRLVLIRSPRSGNKVHDVKLQAQTPEEKEAWIKAVSDAINGMKNNIFDESPAHNIVNVCCFGAINPHVVFNVCR</sequence>
<dbReference type="PANTHER" id="PTHR15871">
    <property type="entry name" value="PH DOMAIN-CONTAINING PROTEIN"/>
    <property type="match status" value="1"/>
</dbReference>
<proteinExistence type="predicted"/>
<dbReference type="InterPro" id="IPR001849">
    <property type="entry name" value="PH_domain"/>
</dbReference>
<dbReference type="SUPFAM" id="SSF50729">
    <property type="entry name" value="PH domain-like"/>
    <property type="match status" value="1"/>
</dbReference>
<dbReference type="GeneTree" id="ENSGT00530000063760"/>
<organism evidence="2 3">
    <name type="scientific">Paramormyrops kingsleyae</name>
    <dbReference type="NCBI Taxonomy" id="1676925"/>
    <lineage>
        <taxon>Eukaryota</taxon>
        <taxon>Metazoa</taxon>
        <taxon>Chordata</taxon>
        <taxon>Craniata</taxon>
        <taxon>Vertebrata</taxon>
        <taxon>Euteleostomi</taxon>
        <taxon>Actinopterygii</taxon>
        <taxon>Neopterygii</taxon>
        <taxon>Teleostei</taxon>
        <taxon>Osteoglossocephala</taxon>
        <taxon>Osteoglossomorpha</taxon>
        <taxon>Osteoglossiformes</taxon>
        <taxon>Mormyridae</taxon>
        <taxon>Paramormyrops</taxon>
    </lineage>
</organism>
<dbReference type="InterPro" id="IPR011993">
    <property type="entry name" value="PH-like_dom_sf"/>
</dbReference>
<protein>
    <submittedName>
        <fullName evidence="2">Pleckstrin homology domain containing O2</fullName>
    </submittedName>
</protein>
<dbReference type="SMART" id="SM00233">
    <property type="entry name" value="PH"/>
    <property type="match status" value="1"/>
</dbReference>
<feature type="domain" description="PH" evidence="1">
    <location>
        <begin position="32"/>
        <end position="135"/>
    </location>
</feature>
<reference evidence="2" key="1">
    <citation type="submission" date="2025-08" db="UniProtKB">
        <authorList>
            <consortium name="Ensembl"/>
        </authorList>
    </citation>
    <scope>IDENTIFICATION</scope>
</reference>
<evidence type="ECO:0000259" key="1">
    <source>
        <dbReference type="PROSITE" id="PS50003"/>
    </source>
</evidence>
<dbReference type="GO" id="GO:0071888">
    <property type="term" value="P:macrophage apoptotic process"/>
    <property type="evidence" value="ECO:0007669"/>
    <property type="project" value="TreeGrafter"/>
</dbReference>
<accession>A0A3B3T9R6</accession>
<dbReference type="Ensembl" id="ENSPKIT00000021001.1">
    <property type="protein sequence ID" value="ENSPKIP00000039987.1"/>
    <property type="gene ID" value="ENSPKIG00000017126.1"/>
</dbReference>
<dbReference type="PROSITE" id="PS50003">
    <property type="entry name" value="PH_DOMAIN"/>
    <property type="match status" value="1"/>
</dbReference>
<dbReference type="Pfam" id="PF00169">
    <property type="entry name" value="PH"/>
    <property type="match status" value="1"/>
</dbReference>
<name>A0A3B3T9R6_9TELE</name>
<dbReference type="CDD" id="cd13317">
    <property type="entry name" value="PH_PLEKHO1_PLEKHO2"/>
    <property type="match status" value="1"/>
</dbReference>
<dbReference type="AlphaFoldDB" id="A0A3B3T9R6"/>
<evidence type="ECO:0000313" key="3">
    <source>
        <dbReference type="Proteomes" id="UP000261540"/>
    </source>
</evidence>
<dbReference type="Proteomes" id="UP000261540">
    <property type="component" value="Unplaced"/>
</dbReference>
<dbReference type="Gene3D" id="2.30.29.30">
    <property type="entry name" value="Pleckstrin-homology domain (PH domain)/Phosphotyrosine-binding domain (PTB)"/>
    <property type="match status" value="1"/>
</dbReference>
<keyword evidence="3" id="KW-1185">Reference proteome</keyword>
<evidence type="ECO:0000313" key="2">
    <source>
        <dbReference type="Ensembl" id="ENSPKIP00000039987.1"/>
    </source>
</evidence>